<dbReference type="InterPro" id="IPR028098">
    <property type="entry name" value="Glyco_trans_4-like_N"/>
</dbReference>
<proteinExistence type="predicted"/>
<dbReference type="InterPro" id="IPR001296">
    <property type="entry name" value="Glyco_trans_1"/>
</dbReference>
<sequence>MHIAFLTPEYPHEKVRHSAGIGTSIKNLAVALEQKGVTVSIIVYGQSEDNVIKEQGITIHLVKKRKYKWATWYFYRKYLERYLNALTISEKITLIEAPDWTGITAFMNLKAPLIIRFHGSDAYFCHLENRKQKRKNFYFEKWGIGKAKAYIAPTAFAGKLTQEIFNIKDREIATIHNGIDTVKFRSSETIIAEKGLLLYIGTLIRKKGVLEFPGIMKYVMERNPEAHLILIGNDSSDIKTGSASTWKLLADSLDDKLSERIQYLGQIPYEEVRSYIEKAQVCLFPTFAETLGMVTIESMAMGKPVVNSNIGWANELIVDSESGFLVHPTDHKLYANRIVQLLESEEMRTAMGKKAIDRAQERFNITITVEQNIAFYKKIIGT</sequence>
<evidence type="ECO:0000313" key="3">
    <source>
        <dbReference type="EMBL" id="UUC47363.1"/>
    </source>
</evidence>
<dbReference type="Proteomes" id="UP001059844">
    <property type="component" value="Chromosome"/>
</dbReference>
<reference evidence="3" key="1">
    <citation type="submission" date="2022-07" db="EMBL/GenBank/DDBJ databases">
        <title>Isolation, identification, and degradation of a PFOSA degrading strain from sewage treatment plant.</title>
        <authorList>
            <person name="Zhang L."/>
            <person name="Huo Y."/>
        </authorList>
    </citation>
    <scope>NUCLEOTIDE SEQUENCE</scope>
    <source>
        <strain evidence="3">C1</strain>
    </source>
</reference>
<dbReference type="Pfam" id="PF00534">
    <property type="entry name" value="Glycos_transf_1"/>
    <property type="match status" value="1"/>
</dbReference>
<gene>
    <name evidence="3" type="ORF">NOX80_07540</name>
</gene>
<feature type="domain" description="Glycosyl transferase family 1" evidence="1">
    <location>
        <begin position="184"/>
        <end position="356"/>
    </location>
</feature>
<name>A0ABY5IWZ4_9FLAO</name>
<dbReference type="Pfam" id="PF13439">
    <property type="entry name" value="Glyco_transf_4"/>
    <property type="match status" value="1"/>
</dbReference>
<keyword evidence="4" id="KW-1185">Reference proteome</keyword>
<feature type="domain" description="Glycosyltransferase subfamily 4-like N-terminal" evidence="2">
    <location>
        <begin position="20"/>
        <end position="181"/>
    </location>
</feature>
<evidence type="ECO:0000259" key="2">
    <source>
        <dbReference type="Pfam" id="PF13439"/>
    </source>
</evidence>
<accession>A0ABY5IWZ4</accession>
<dbReference type="EMBL" id="CP101751">
    <property type="protein sequence ID" value="UUC47363.1"/>
    <property type="molecule type" value="Genomic_DNA"/>
</dbReference>
<dbReference type="PANTHER" id="PTHR45947:SF3">
    <property type="entry name" value="SULFOQUINOVOSYL TRANSFERASE SQD2"/>
    <property type="match status" value="1"/>
</dbReference>
<protein>
    <submittedName>
        <fullName evidence="3">Glycosyltransferase family 4 protein</fullName>
    </submittedName>
</protein>
<evidence type="ECO:0000259" key="1">
    <source>
        <dbReference type="Pfam" id="PF00534"/>
    </source>
</evidence>
<dbReference type="SUPFAM" id="SSF53756">
    <property type="entry name" value="UDP-Glycosyltransferase/glycogen phosphorylase"/>
    <property type="match status" value="1"/>
</dbReference>
<dbReference type="Gene3D" id="3.40.50.2000">
    <property type="entry name" value="Glycogen Phosphorylase B"/>
    <property type="match status" value="2"/>
</dbReference>
<dbReference type="InterPro" id="IPR050194">
    <property type="entry name" value="Glycosyltransferase_grp1"/>
</dbReference>
<dbReference type="PANTHER" id="PTHR45947">
    <property type="entry name" value="SULFOQUINOVOSYL TRANSFERASE SQD2"/>
    <property type="match status" value="1"/>
</dbReference>
<dbReference type="CDD" id="cd03801">
    <property type="entry name" value="GT4_PimA-like"/>
    <property type="match status" value="1"/>
</dbReference>
<evidence type="ECO:0000313" key="4">
    <source>
        <dbReference type="Proteomes" id="UP001059844"/>
    </source>
</evidence>
<organism evidence="3 4">
    <name type="scientific">Flavobacterium cerinum</name>
    <dbReference type="NCBI Taxonomy" id="2502784"/>
    <lineage>
        <taxon>Bacteria</taxon>
        <taxon>Pseudomonadati</taxon>
        <taxon>Bacteroidota</taxon>
        <taxon>Flavobacteriia</taxon>
        <taxon>Flavobacteriales</taxon>
        <taxon>Flavobacteriaceae</taxon>
        <taxon>Flavobacterium</taxon>
    </lineage>
</organism>